<dbReference type="HAMAP" id="MF_00480_B">
    <property type="entry name" value="Ribosomal_uS7_B"/>
    <property type="match status" value="1"/>
</dbReference>
<evidence type="ECO:0000256" key="7">
    <source>
        <dbReference type="HAMAP-Rule" id="MF_00480"/>
    </source>
</evidence>
<dbReference type="Proteomes" id="UP000238672">
    <property type="component" value="Unassembled WGS sequence"/>
</dbReference>
<keyword evidence="10" id="KW-1185">Reference proteome</keyword>
<organism evidence="9 10">
    <name type="scientific">Candidatus Phytoplasma phoenicium</name>
    <dbReference type="NCBI Taxonomy" id="198422"/>
    <lineage>
        <taxon>Bacteria</taxon>
        <taxon>Bacillati</taxon>
        <taxon>Mycoplasmatota</taxon>
        <taxon>Mollicutes</taxon>
        <taxon>Acholeplasmatales</taxon>
        <taxon>Acholeplasmataceae</taxon>
        <taxon>Candidatus Phytoplasma</taxon>
        <taxon>16SrIX (Pigeon pea witches'-broom group)</taxon>
    </lineage>
</organism>
<evidence type="ECO:0000256" key="3">
    <source>
        <dbReference type="ARBA" id="ARBA00022730"/>
    </source>
</evidence>
<dbReference type="Gene3D" id="1.10.455.10">
    <property type="entry name" value="Ribosomal protein S7 domain"/>
    <property type="match status" value="1"/>
</dbReference>
<keyword evidence="4 7" id="KW-0694">RNA-binding</keyword>
<comment type="caution">
    <text evidence="9">The sequence shown here is derived from an EMBL/GenBank/DDBJ whole genome shotgun (WGS) entry which is preliminary data.</text>
</comment>
<dbReference type="NCBIfam" id="TIGR01029">
    <property type="entry name" value="rpsG_bact"/>
    <property type="match status" value="1"/>
</dbReference>
<comment type="subunit">
    <text evidence="7">Part of the 30S ribosomal subunit. Contacts proteins S9 and S11.</text>
</comment>
<dbReference type="GO" id="GO:0003735">
    <property type="term" value="F:structural constituent of ribosome"/>
    <property type="evidence" value="ECO:0007669"/>
    <property type="project" value="InterPro"/>
</dbReference>
<evidence type="ECO:0000256" key="1">
    <source>
        <dbReference type="ARBA" id="ARBA00007151"/>
    </source>
</evidence>
<keyword evidence="2 7" id="KW-0820">tRNA-binding</keyword>
<dbReference type="InterPro" id="IPR000235">
    <property type="entry name" value="Ribosomal_uS7"/>
</dbReference>
<dbReference type="GO" id="GO:0015935">
    <property type="term" value="C:small ribosomal subunit"/>
    <property type="evidence" value="ECO:0007669"/>
    <property type="project" value="InterPro"/>
</dbReference>
<dbReference type="EMBL" id="PUUG01000039">
    <property type="protein sequence ID" value="PQP79645.1"/>
    <property type="molecule type" value="Genomic_DNA"/>
</dbReference>
<dbReference type="InterPro" id="IPR036823">
    <property type="entry name" value="Ribosomal_uS7_dom_sf"/>
</dbReference>
<protein>
    <recommendedName>
        <fullName evidence="7">Small ribosomal subunit protein uS7</fullName>
    </recommendedName>
</protein>
<dbReference type="GO" id="GO:0019843">
    <property type="term" value="F:rRNA binding"/>
    <property type="evidence" value="ECO:0007669"/>
    <property type="project" value="UniProtKB-UniRule"/>
</dbReference>
<evidence type="ECO:0000313" key="9">
    <source>
        <dbReference type="EMBL" id="PQP79645.1"/>
    </source>
</evidence>
<gene>
    <name evidence="7" type="primary">rpsG</name>
    <name evidence="9" type="ORF">C6B37_01480</name>
</gene>
<sequence>MSRKKRIYKKEISPDPVYNSKLITKIINTIMQNGEKRVAQTILYGALNRVKELTQREPIDVFNEALNNVMPILEVRTRTIGSQNYQVPSEVRPERRQSLALRWIIQYSQKRKEKSMKEKLAKEIVDAASGIGITVKKKEDTHRMAEANKAFAHYRW</sequence>
<dbReference type="CDD" id="cd14869">
    <property type="entry name" value="uS7_Bacteria"/>
    <property type="match status" value="1"/>
</dbReference>
<comment type="similarity">
    <text evidence="1 7">Belongs to the universal ribosomal protein uS7 family.</text>
</comment>
<dbReference type="InterPro" id="IPR005717">
    <property type="entry name" value="Ribosomal_uS7_bac/org-type"/>
</dbReference>
<dbReference type="Pfam" id="PF00177">
    <property type="entry name" value="Ribosomal_S7"/>
    <property type="match status" value="1"/>
</dbReference>
<evidence type="ECO:0000313" key="10">
    <source>
        <dbReference type="Proteomes" id="UP000238672"/>
    </source>
</evidence>
<keyword evidence="3 7" id="KW-0699">rRNA-binding</keyword>
<feature type="domain" description="Small ribosomal subunit protein uS7" evidence="8">
    <location>
        <begin position="3"/>
        <end position="149"/>
    </location>
</feature>
<accession>A0A2S8NUM2</accession>
<dbReference type="GO" id="GO:0006412">
    <property type="term" value="P:translation"/>
    <property type="evidence" value="ECO:0007669"/>
    <property type="project" value="UniProtKB-UniRule"/>
</dbReference>
<dbReference type="InterPro" id="IPR023798">
    <property type="entry name" value="Ribosomal_uS7_dom"/>
</dbReference>
<keyword evidence="6 7" id="KW-0687">Ribonucleoprotein</keyword>
<keyword evidence="5 7" id="KW-0689">Ribosomal protein</keyword>
<dbReference type="PIRSF" id="PIRSF002122">
    <property type="entry name" value="RPS7p_RPS7a_RPS5e_RPS7o"/>
    <property type="match status" value="1"/>
</dbReference>
<evidence type="ECO:0000256" key="6">
    <source>
        <dbReference type="ARBA" id="ARBA00023274"/>
    </source>
</evidence>
<dbReference type="FunFam" id="1.10.455.10:FF:000001">
    <property type="entry name" value="30S ribosomal protein S7"/>
    <property type="match status" value="1"/>
</dbReference>
<evidence type="ECO:0000256" key="2">
    <source>
        <dbReference type="ARBA" id="ARBA00022555"/>
    </source>
</evidence>
<evidence type="ECO:0000256" key="4">
    <source>
        <dbReference type="ARBA" id="ARBA00022884"/>
    </source>
</evidence>
<evidence type="ECO:0000259" key="8">
    <source>
        <dbReference type="Pfam" id="PF00177"/>
    </source>
</evidence>
<dbReference type="SUPFAM" id="SSF47973">
    <property type="entry name" value="Ribosomal protein S7"/>
    <property type="match status" value="1"/>
</dbReference>
<name>A0A2S8NUM2_9MOLU</name>
<dbReference type="PANTHER" id="PTHR11205">
    <property type="entry name" value="RIBOSOMAL PROTEIN S7"/>
    <property type="match status" value="1"/>
</dbReference>
<evidence type="ECO:0000256" key="5">
    <source>
        <dbReference type="ARBA" id="ARBA00022980"/>
    </source>
</evidence>
<proteinExistence type="inferred from homology"/>
<dbReference type="GO" id="GO:0000049">
    <property type="term" value="F:tRNA binding"/>
    <property type="evidence" value="ECO:0007669"/>
    <property type="project" value="UniProtKB-UniRule"/>
</dbReference>
<comment type="function">
    <text evidence="7">One of the primary rRNA binding proteins, it binds directly to 16S rRNA where it nucleates assembly of the head domain of the 30S subunit. Is located at the subunit interface close to the decoding center, probably blocks exit of the E-site tRNA.</text>
</comment>
<dbReference type="AlphaFoldDB" id="A0A2S8NUM2"/>
<reference evidence="9 10" key="1">
    <citation type="submission" date="2018-02" db="EMBL/GenBank/DDBJ databases">
        <title>Metagenomics reveals mixed infection of spiroplasma and phytoplasma in chicory.</title>
        <authorList>
            <person name="Polano C."/>
            <person name="Moruzzi S."/>
            <person name="Ermacora P."/>
            <person name="Ferrini F."/>
            <person name="Martini M."/>
            <person name="Firrao G."/>
        </authorList>
    </citation>
    <scope>NUCLEOTIDE SEQUENCE [LARGE SCALE GENOMIC DNA]</scope>
    <source>
        <strain evidence="9 10">ChiP</strain>
    </source>
</reference>